<dbReference type="AlphaFoldDB" id="A0A0B6Z1H0"/>
<evidence type="ECO:0000313" key="1">
    <source>
        <dbReference type="EMBL" id="CEK62358.1"/>
    </source>
</evidence>
<name>A0A0B6Z1H0_9EUPU</name>
<dbReference type="EMBL" id="HACG01015493">
    <property type="protein sequence ID" value="CEK62358.1"/>
    <property type="molecule type" value="Transcribed_RNA"/>
</dbReference>
<protein>
    <submittedName>
        <fullName evidence="1">Uncharacterized protein</fullName>
    </submittedName>
</protein>
<proteinExistence type="predicted"/>
<reference evidence="1" key="1">
    <citation type="submission" date="2014-12" db="EMBL/GenBank/DDBJ databases">
        <title>Insight into the proteome of Arion vulgaris.</title>
        <authorList>
            <person name="Aradska J."/>
            <person name="Bulat T."/>
            <person name="Smidak R."/>
            <person name="Sarate P."/>
            <person name="Gangsoo J."/>
            <person name="Sialana F."/>
            <person name="Bilban M."/>
            <person name="Lubec G."/>
        </authorList>
    </citation>
    <scope>NUCLEOTIDE SEQUENCE</scope>
    <source>
        <tissue evidence="1">Skin</tissue>
    </source>
</reference>
<gene>
    <name evidence="1" type="primary">ORF44954</name>
</gene>
<organism evidence="1">
    <name type="scientific">Arion vulgaris</name>
    <dbReference type="NCBI Taxonomy" id="1028688"/>
    <lineage>
        <taxon>Eukaryota</taxon>
        <taxon>Metazoa</taxon>
        <taxon>Spiralia</taxon>
        <taxon>Lophotrochozoa</taxon>
        <taxon>Mollusca</taxon>
        <taxon>Gastropoda</taxon>
        <taxon>Heterobranchia</taxon>
        <taxon>Euthyneura</taxon>
        <taxon>Panpulmonata</taxon>
        <taxon>Eupulmonata</taxon>
        <taxon>Stylommatophora</taxon>
        <taxon>Helicina</taxon>
        <taxon>Arionoidea</taxon>
        <taxon>Arionidae</taxon>
        <taxon>Arion</taxon>
    </lineage>
</organism>
<sequence>MSKYFRYKKLQTGRRSVCNLLWFKNVCKRDMHHKSIKDDSWKQRLWIIRKRIETPQGVEETPQGVRWQQCMNPMQQLCKTVLITMLKSILKNKILIIFHLFNFC</sequence>
<accession>A0A0B6Z1H0</accession>